<evidence type="ECO:0000256" key="1">
    <source>
        <dbReference type="SAM" id="MobiDB-lite"/>
    </source>
</evidence>
<feature type="region of interest" description="Disordered" evidence="1">
    <location>
        <begin position="21"/>
        <end position="56"/>
    </location>
</feature>
<protein>
    <submittedName>
        <fullName evidence="2">Uncharacterized protein</fullName>
    </submittedName>
</protein>
<accession>A0A9X3J895</accession>
<name>A0A9X3J895_9BACT</name>
<dbReference type="Proteomes" id="UP001145087">
    <property type="component" value="Unassembled WGS sequence"/>
</dbReference>
<comment type="caution">
    <text evidence="2">The sequence shown here is derived from an EMBL/GenBank/DDBJ whole genome shotgun (WGS) entry which is preliminary data.</text>
</comment>
<dbReference type="RefSeq" id="WP_343333829.1">
    <property type="nucleotide sequence ID" value="NZ_JAPOHD010000027.1"/>
</dbReference>
<evidence type="ECO:0000313" key="2">
    <source>
        <dbReference type="EMBL" id="MCY1721500.1"/>
    </source>
</evidence>
<feature type="compositionally biased region" description="Polar residues" evidence="1">
    <location>
        <begin position="31"/>
        <end position="40"/>
    </location>
</feature>
<dbReference type="AlphaFoldDB" id="A0A9X3J895"/>
<reference evidence="2" key="1">
    <citation type="submission" date="2022-11" db="EMBL/GenBank/DDBJ databases">
        <title>Marilongibacter aestuarii gen. nov., sp. nov., isolated from tidal flat sediment.</title>
        <authorList>
            <person name="Jiayan W."/>
        </authorList>
    </citation>
    <scope>NUCLEOTIDE SEQUENCE</scope>
    <source>
        <strain evidence="2">Z1-6</strain>
    </source>
</reference>
<proteinExistence type="predicted"/>
<organism evidence="2 3">
    <name type="scientific">Draconibacterium aestuarii</name>
    <dbReference type="NCBI Taxonomy" id="2998507"/>
    <lineage>
        <taxon>Bacteria</taxon>
        <taxon>Pseudomonadati</taxon>
        <taxon>Bacteroidota</taxon>
        <taxon>Bacteroidia</taxon>
        <taxon>Marinilabiliales</taxon>
        <taxon>Prolixibacteraceae</taxon>
        <taxon>Draconibacterium</taxon>
    </lineage>
</organism>
<gene>
    <name evidence="2" type="ORF">OU798_14185</name>
</gene>
<feature type="compositionally biased region" description="Basic and acidic residues" evidence="1">
    <location>
        <begin position="21"/>
        <end position="30"/>
    </location>
</feature>
<dbReference type="EMBL" id="JAPOHD010000027">
    <property type="protein sequence ID" value="MCY1721500.1"/>
    <property type="molecule type" value="Genomic_DNA"/>
</dbReference>
<evidence type="ECO:0000313" key="3">
    <source>
        <dbReference type="Proteomes" id="UP001145087"/>
    </source>
</evidence>
<keyword evidence="3" id="KW-1185">Reference proteome</keyword>
<sequence length="56" mass="6490">MFLNTGNLNEGGCRDKCAESKKRELYEGKNPKSTTPAWHSTKTDMHVNSHWQKLRK</sequence>